<dbReference type="PANTHER" id="PTHR43975:SF2">
    <property type="entry name" value="EG:BACR7A4.14 PROTEIN-RELATED"/>
    <property type="match status" value="1"/>
</dbReference>
<dbReference type="SUPFAM" id="SSF51735">
    <property type="entry name" value="NAD(P)-binding Rossmann-fold domains"/>
    <property type="match status" value="1"/>
</dbReference>
<dbReference type="CDD" id="cd05233">
    <property type="entry name" value="SDR_c"/>
    <property type="match status" value="1"/>
</dbReference>
<reference evidence="2 3" key="1">
    <citation type="submission" date="2020-08" db="EMBL/GenBank/DDBJ databases">
        <title>Cohnella phylogeny.</title>
        <authorList>
            <person name="Dunlap C."/>
        </authorList>
    </citation>
    <scope>NUCLEOTIDE SEQUENCE [LARGE SCALE GENOMIC DNA]</scope>
    <source>
        <strain evidence="2 3">DSM 25241</strain>
    </source>
</reference>
<dbReference type="GO" id="GO:0008206">
    <property type="term" value="P:bile acid metabolic process"/>
    <property type="evidence" value="ECO:0007669"/>
    <property type="project" value="UniProtKB-ARBA"/>
</dbReference>
<dbReference type="EMBL" id="JACJVQ010000008">
    <property type="protein sequence ID" value="MBB6634955.1"/>
    <property type="molecule type" value="Genomic_DNA"/>
</dbReference>
<gene>
    <name evidence="2" type="ORF">H7B67_12610</name>
</gene>
<dbReference type="PRINTS" id="PR00080">
    <property type="entry name" value="SDRFAMILY"/>
</dbReference>
<organism evidence="2 3">
    <name type="scientific">Cohnella thailandensis</name>
    <dbReference type="NCBI Taxonomy" id="557557"/>
    <lineage>
        <taxon>Bacteria</taxon>
        <taxon>Bacillati</taxon>
        <taxon>Bacillota</taxon>
        <taxon>Bacilli</taxon>
        <taxon>Bacillales</taxon>
        <taxon>Paenibacillaceae</taxon>
        <taxon>Cohnella</taxon>
    </lineage>
</organism>
<dbReference type="AlphaFoldDB" id="A0A841SXN7"/>
<evidence type="ECO:0000313" key="2">
    <source>
        <dbReference type="EMBL" id="MBB6634955.1"/>
    </source>
</evidence>
<name>A0A841SXN7_9BACL</name>
<dbReference type="InterPro" id="IPR036291">
    <property type="entry name" value="NAD(P)-bd_dom_sf"/>
</dbReference>
<dbReference type="Pfam" id="PF13561">
    <property type="entry name" value="adh_short_C2"/>
    <property type="match status" value="1"/>
</dbReference>
<keyword evidence="3" id="KW-1185">Reference proteome</keyword>
<proteinExistence type="predicted"/>
<evidence type="ECO:0000313" key="3">
    <source>
        <dbReference type="Proteomes" id="UP000535838"/>
    </source>
</evidence>
<dbReference type="GO" id="GO:0016491">
    <property type="term" value="F:oxidoreductase activity"/>
    <property type="evidence" value="ECO:0007669"/>
    <property type="project" value="UniProtKB-KW"/>
</dbReference>
<protein>
    <submittedName>
        <fullName evidence="2">SDR family oxidoreductase</fullName>
    </submittedName>
</protein>
<dbReference type="FunFam" id="3.40.50.720:FF:000084">
    <property type="entry name" value="Short-chain dehydrogenase reductase"/>
    <property type="match status" value="1"/>
</dbReference>
<evidence type="ECO:0000256" key="1">
    <source>
        <dbReference type="ARBA" id="ARBA00023002"/>
    </source>
</evidence>
<dbReference type="Proteomes" id="UP000535838">
    <property type="component" value="Unassembled WGS sequence"/>
</dbReference>
<accession>A0A841SXN7</accession>
<dbReference type="PRINTS" id="PR00081">
    <property type="entry name" value="GDHRDH"/>
</dbReference>
<sequence>MSTDWQDKVAIVTGSTSGIGKAVAEKFSALGVRTVIHGRNREAGEQTVEEIRAAGGEALFVQADLLDTGAPLRLVGETIGVFGRIDYIVNNAALVCNKPIEEIEQDDWNRLFQVNLKTPFFLVQTALPWLTENKGAVVNVGSINGTLNKPGNVVYDSIKASLNHMTRGLALDLREKGIRVNTLMPGGVATPLIDAWFHQMYEDPAEAQRLADAEKAKPFMGLPEQIADAVLYLCGSGASWINGAVIPIDGGYNIGVS</sequence>
<dbReference type="InterPro" id="IPR002347">
    <property type="entry name" value="SDR_fam"/>
</dbReference>
<dbReference type="PANTHER" id="PTHR43975">
    <property type="entry name" value="ZGC:101858"/>
    <property type="match status" value="1"/>
</dbReference>
<keyword evidence="1" id="KW-0560">Oxidoreductase</keyword>
<dbReference type="RefSeq" id="WP_185120176.1">
    <property type="nucleotide sequence ID" value="NZ_JACJVQ010000008.1"/>
</dbReference>
<comment type="caution">
    <text evidence="2">The sequence shown here is derived from an EMBL/GenBank/DDBJ whole genome shotgun (WGS) entry which is preliminary data.</text>
</comment>
<dbReference type="Gene3D" id="3.40.50.720">
    <property type="entry name" value="NAD(P)-binding Rossmann-like Domain"/>
    <property type="match status" value="1"/>
</dbReference>